<comment type="caution">
    <text evidence="2">The sequence shown here is derived from an EMBL/GenBank/DDBJ whole genome shotgun (WGS) entry which is preliminary data.</text>
</comment>
<dbReference type="SUPFAM" id="SSF158682">
    <property type="entry name" value="TerB-like"/>
    <property type="match status" value="1"/>
</dbReference>
<accession>A0ABV1SC77</accession>
<dbReference type="Gene3D" id="1.10.3680.10">
    <property type="entry name" value="TerB-like"/>
    <property type="match status" value="1"/>
</dbReference>
<proteinExistence type="predicted"/>
<protein>
    <submittedName>
        <fullName evidence="2">Tellurite resistance TerB family protein</fullName>
    </submittedName>
</protein>
<name>A0ABV1SC77_9RHOB</name>
<gene>
    <name evidence="2" type="ORF">VSX56_01915</name>
</gene>
<dbReference type="CDD" id="cd07176">
    <property type="entry name" value="terB"/>
    <property type="match status" value="1"/>
</dbReference>
<evidence type="ECO:0000313" key="3">
    <source>
        <dbReference type="Proteomes" id="UP001438953"/>
    </source>
</evidence>
<dbReference type="InterPro" id="IPR029024">
    <property type="entry name" value="TerB-like"/>
</dbReference>
<dbReference type="Proteomes" id="UP001438953">
    <property type="component" value="Unassembled WGS sequence"/>
</dbReference>
<organism evidence="2 3">
    <name type="scientific">Thioclava kandeliae</name>
    <dbReference type="NCBI Taxonomy" id="3070818"/>
    <lineage>
        <taxon>Bacteria</taxon>
        <taxon>Pseudomonadati</taxon>
        <taxon>Pseudomonadota</taxon>
        <taxon>Alphaproteobacteria</taxon>
        <taxon>Rhodobacterales</taxon>
        <taxon>Paracoccaceae</taxon>
        <taxon>Thioclava</taxon>
    </lineage>
</organism>
<feature type="domain" description="Co-chaperone DjlA N-terminal" evidence="1">
    <location>
        <begin position="11"/>
        <end position="126"/>
    </location>
</feature>
<dbReference type="InterPro" id="IPR007791">
    <property type="entry name" value="DjlA_N"/>
</dbReference>
<dbReference type="Pfam" id="PF05099">
    <property type="entry name" value="TerB"/>
    <property type="match status" value="1"/>
</dbReference>
<evidence type="ECO:0000259" key="1">
    <source>
        <dbReference type="Pfam" id="PF05099"/>
    </source>
</evidence>
<keyword evidence="3" id="KW-1185">Reference proteome</keyword>
<dbReference type="EMBL" id="JAYWLC010000001">
    <property type="protein sequence ID" value="MER5170517.1"/>
    <property type="molecule type" value="Genomic_DNA"/>
</dbReference>
<dbReference type="RefSeq" id="WP_339112159.1">
    <property type="nucleotide sequence ID" value="NZ_JAYWLC010000001.1"/>
</dbReference>
<evidence type="ECO:0000313" key="2">
    <source>
        <dbReference type="EMBL" id="MER5170517.1"/>
    </source>
</evidence>
<reference evidence="2 3" key="1">
    <citation type="submission" date="2024-06" db="EMBL/GenBank/DDBJ databases">
        <title>Thioclava kandeliae sp. nov. from a rhizosphere soil sample of Kandelia candel in a mangrove.</title>
        <authorList>
            <person name="Mu T."/>
        </authorList>
    </citation>
    <scope>NUCLEOTIDE SEQUENCE [LARGE SCALE GENOMIC DNA]</scope>
    <source>
        <strain evidence="2 3">CPCC 100088</strain>
    </source>
</reference>
<sequence>MPDALPPLSPQDALVAVMVAVSASDEEIRTSELLAIERIVNNLPAFGGYDADRIGTIARTVYALFEEEDGLEALFGLVREALPEAAFETAYALACDVAAADGTLNQPELRMLEETRIELGLDRLHAAAIERGARARHMPLPA</sequence>